<sequence length="157" mass="16808">MGSSNESDGGAVDPKVTLALCTKSKRAHTPRANKLSSLIEQAAPNEEVYNYIDSFETKELAIVTVAQVTKVLAEGGFKEKFSVFGKVMEVGENPNAGLIRSVTITFYSRDAVLAALHHPEPILLNSVVLKITAWRPEEEADPPGAGGATCKPGITRQ</sequence>
<feature type="region of interest" description="Disordered" evidence="1">
    <location>
        <begin position="138"/>
        <end position="157"/>
    </location>
</feature>
<dbReference type="AlphaFoldDB" id="E9GY57"/>
<protein>
    <recommendedName>
        <fullName evidence="4">RRM domain-containing protein</fullName>
    </recommendedName>
</protein>
<keyword evidence="3" id="KW-1185">Reference proteome</keyword>
<evidence type="ECO:0000256" key="1">
    <source>
        <dbReference type="SAM" id="MobiDB-lite"/>
    </source>
</evidence>
<evidence type="ECO:0000313" key="3">
    <source>
        <dbReference type="Proteomes" id="UP000000305"/>
    </source>
</evidence>
<proteinExistence type="predicted"/>
<organism evidence="2 3">
    <name type="scientific">Daphnia pulex</name>
    <name type="common">Water flea</name>
    <dbReference type="NCBI Taxonomy" id="6669"/>
    <lineage>
        <taxon>Eukaryota</taxon>
        <taxon>Metazoa</taxon>
        <taxon>Ecdysozoa</taxon>
        <taxon>Arthropoda</taxon>
        <taxon>Crustacea</taxon>
        <taxon>Branchiopoda</taxon>
        <taxon>Diplostraca</taxon>
        <taxon>Cladocera</taxon>
        <taxon>Anomopoda</taxon>
        <taxon>Daphniidae</taxon>
        <taxon>Daphnia</taxon>
    </lineage>
</organism>
<evidence type="ECO:0008006" key="4">
    <source>
        <dbReference type="Google" id="ProtNLM"/>
    </source>
</evidence>
<dbReference type="PhylomeDB" id="E9GY57"/>
<dbReference type="Proteomes" id="UP000000305">
    <property type="component" value="Unassembled WGS sequence"/>
</dbReference>
<dbReference type="InParanoid" id="E9GY57"/>
<dbReference type="HOGENOM" id="CLU_1679728_0_0_1"/>
<dbReference type="KEGG" id="dpx:DAPPUDRAFT_250231"/>
<accession>E9GY57</accession>
<gene>
    <name evidence="2" type="ORF">DAPPUDRAFT_250231</name>
</gene>
<evidence type="ECO:0000313" key="2">
    <source>
        <dbReference type="EMBL" id="EFX75620.1"/>
    </source>
</evidence>
<name>E9GY57_DAPPU</name>
<dbReference type="EMBL" id="GL732574">
    <property type="protein sequence ID" value="EFX75620.1"/>
    <property type="molecule type" value="Genomic_DNA"/>
</dbReference>
<reference evidence="2 3" key="1">
    <citation type="journal article" date="2011" name="Science">
        <title>The ecoresponsive genome of Daphnia pulex.</title>
        <authorList>
            <person name="Colbourne J.K."/>
            <person name="Pfrender M.E."/>
            <person name="Gilbert D."/>
            <person name="Thomas W.K."/>
            <person name="Tucker A."/>
            <person name="Oakley T.H."/>
            <person name="Tokishita S."/>
            <person name="Aerts A."/>
            <person name="Arnold G.J."/>
            <person name="Basu M.K."/>
            <person name="Bauer D.J."/>
            <person name="Caceres C.E."/>
            <person name="Carmel L."/>
            <person name="Casola C."/>
            <person name="Choi J.H."/>
            <person name="Detter J.C."/>
            <person name="Dong Q."/>
            <person name="Dusheyko S."/>
            <person name="Eads B.D."/>
            <person name="Frohlich T."/>
            <person name="Geiler-Samerotte K.A."/>
            <person name="Gerlach D."/>
            <person name="Hatcher P."/>
            <person name="Jogdeo S."/>
            <person name="Krijgsveld J."/>
            <person name="Kriventseva E.V."/>
            <person name="Kultz D."/>
            <person name="Laforsch C."/>
            <person name="Lindquist E."/>
            <person name="Lopez J."/>
            <person name="Manak J.R."/>
            <person name="Muller J."/>
            <person name="Pangilinan J."/>
            <person name="Patwardhan R.P."/>
            <person name="Pitluck S."/>
            <person name="Pritham E.J."/>
            <person name="Rechtsteiner A."/>
            <person name="Rho M."/>
            <person name="Rogozin I.B."/>
            <person name="Sakarya O."/>
            <person name="Salamov A."/>
            <person name="Schaack S."/>
            <person name="Shapiro H."/>
            <person name="Shiga Y."/>
            <person name="Skalitzky C."/>
            <person name="Smith Z."/>
            <person name="Souvorov A."/>
            <person name="Sung W."/>
            <person name="Tang Z."/>
            <person name="Tsuchiya D."/>
            <person name="Tu H."/>
            <person name="Vos H."/>
            <person name="Wang M."/>
            <person name="Wolf Y.I."/>
            <person name="Yamagata H."/>
            <person name="Yamada T."/>
            <person name="Ye Y."/>
            <person name="Shaw J.R."/>
            <person name="Andrews J."/>
            <person name="Crease T.J."/>
            <person name="Tang H."/>
            <person name="Lucas S.M."/>
            <person name="Robertson H.M."/>
            <person name="Bork P."/>
            <person name="Koonin E.V."/>
            <person name="Zdobnov E.M."/>
            <person name="Grigoriev I.V."/>
            <person name="Lynch M."/>
            <person name="Boore J.L."/>
        </authorList>
    </citation>
    <scope>NUCLEOTIDE SEQUENCE [LARGE SCALE GENOMIC DNA]</scope>
</reference>